<accession>A0A8J5QT84</accession>
<feature type="domain" description="tRNAHis guanylyltransferase catalytic" evidence="3">
    <location>
        <begin position="6"/>
        <end position="80"/>
    </location>
</feature>
<evidence type="ECO:0000259" key="3">
    <source>
        <dbReference type="Pfam" id="PF04446"/>
    </source>
</evidence>
<comment type="caution">
    <text evidence="4">The sequence shown here is derived from an EMBL/GenBank/DDBJ whole genome shotgun (WGS) entry which is preliminary data.</text>
</comment>
<reference evidence="4" key="2">
    <citation type="submission" date="2021-04" db="EMBL/GenBank/DDBJ databases">
        <title>Genome-wide patterns of bracovirus chromosomal integration into multiple host tissues during parasitism.</title>
        <authorList>
            <person name="Chebbi M.A.C."/>
        </authorList>
    </citation>
    <scope>NUCLEOTIDE SEQUENCE</scope>
    <source>
        <tissue evidence="4">Whole body</tissue>
    </source>
</reference>
<dbReference type="EMBL" id="JAAOIC020000006">
    <property type="protein sequence ID" value="KAG8041750.1"/>
    <property type="molecule type" value="Genomic_DNA"/>
</dbReference>
<dbReference type="InterPro" id="IPR024956">
    <property type="entry name" value="tRNAHis_GuaTrfase_cat"/>
</dbReference>
<name>A0A8J5QT84_9HYME</name>
<evidence type="ECO:0000256" key="1">
    <source>
        <dbReference type="ARBA" id="ARBA00022310"/>
    </source>
</evidence>
<dbReference type="PANTHER" id="PTHR12729">
    <property type="entry name" value="TRNA(HIS) GUANYLYLTRANSFERASE-RELATED"/>
    <property type="match status" value="1"/>
</dbReference>
<evidence type="ECO:0000256" key="2">
    <source>
        <dbReference type="ARBA" id="ARBA00047281"/>
    </source>
</evidence>
<dbReference type="Pfam" id="PF04446">
    <property type="entry name" value="Thg1"/>
    <property type="match status" value="1"/>
</dbReference>
<proteinExistence type="predicted"/>
<evidence type="ECO:0000313" key="5">
    <source>
        <dbReference type="Proteomes" id="UP000729913"/>
    </source>
</evidence>
<dbReference type="InterPro" id="IPR007537">
    <property type="entry name" value="tRNAHis_GuaTrfase_Thg1"/>
</dbReference>
<dbReference type="AlphaFoldDB" id="A0A8J5QT84"/>
<dbReference type="GO" id="GO:0000287">
    <property type="term" value="F:magnesium ion binding"/>
    <property type="evidence" value="ECO:0007669"/>
    <property type="project" value="InterPro"/>
</dbReference>
<dbReference type="GO" id="GO:0006400">
    <property type="term" value="P:tRNA modification"/>
    <property type="evidence" value="ECO:0007669"/>
    <property type="project" value="InterPro"/>
</dbReference>
<gene>
    <name evidence="4" type="ORF">G9C98_007054</name>
</gene>
<comment type="catalytic activity">
    <reaction evidence="2">
        <text>a 5'-end ribonucleotide-tRNA(His) + GTP + ATP + H2O = a 5'-end phospho-guanosine-ribonucleotide-tRNA(His) + AMP + 2 diphosphate + H(+)</text>
        <dbReference type="Rhea" id="RHEA:54564"/>
        <dbReference type="Rhea" id="RHEA-COMP:14193"/>
        <dbReference type="Rhea" id="RHEA-COMP:14917"/>
        <dbReference type="ChEBI" id="CHEBI:15377"/>
        <dbReference type="ChEBI" id="CHEBI:15378"/>
        <dbReference type="ChEBI" id="CHEBI:30616"/>
        <dbReference type="ChEBI" id="CHEBI:33019"/>
        <dbReference type="ChEBI" id="CHEBI:37565"/>
        <dbReference type="ChEBI" id="CHEBI:138282"/>
        <dbReference type="ChEBI" id="CHEBI:141847"/>
        <dbReference type="ChEBI" id="CHEBI:456215"/>
        <dbReference type="EC" id="2.7.7.79"/>
    </reaction>
</comment>
<keyword evidence="5" id="KW-1185">Reference proteome</keyword>
<reference evidence="4" key="1">
    <citation type="submission" date="2020-03" db="EMBL/GenBank/DDBJ databases">
        <authorList>
            <person name="Chebbi M.A."/>
            <person name="Drezen J.M."/>
        </authorList>
    </citation>
    <scope>NUCLEOTIDE SEQUENCE</scope>
    <source>
        <tissue evidence="4">Whole body</tissue>
    </source>
</reference>
<sequence length="156" mass="18226">MAKSKFEYVRRNEQDTFCLPNCWIVVRIDGKNFSKFSDDHKFLKPNDIRALDLMNKAASTVIKEFYDIVFGINYNNELPIYRKGTTIIKKLIPDENGKIKSTVLILNEDIIGDRFWKEHPEILNPKAKVKNNLTYKKSSNSQNIENLPEVTKKLFI</sequence>
<organism evidence="4 5">
    <name type="scientific">Cotesia typhae</name>
    <dbReference type="NCBI Taxonomy" id="2053667"/>
    <lineage>
        <taxon>Eukaryota</taxon>
        <taxon>Metazoa</taxon>
        <taxon>Ecdysozoa</taxon>
        <taxon>Arthropoda</taxon>
        <taxon>Hexapoda</taxon>
        <taxon>Insecta</taxon>
        <taxon>Pterygota</taxon>
        <taxon>Neoptera</taxon>
        <taxon>Endopterygota</taxon>
        <taxon>Hymenoptera</taxon>
        <taxon>Apocrita</taxon>
        <taxon>Ichneumonoidea</taxon>
        <taxon>Braconidae</taxon>
        <taxon>Microgastrinae</taxon>
        <taxon>Cotesia</taxon>
    </lineage>
</organism>
<dbReference type="Proteomes" id="UP000729913">
    <property type="component" value="Unassembled WGS sequence"/>
</dbReference>
<dbReference type="OrthoDB" id="62560at2759"/>
<dbReference type="PANTHER" id="PTHR12729:SF6">
    <property type="entry name" value="TRNA(HIS) GUANYLYLTRANSFERASE-RELATED"/>
    <property type="match status" value="1"/>
</dbReference>
<dbReference type="GO" id="GO:0008193">
    <property type="term" value="F:tRNA guanylyltransferase activity"/>
    <property type="evidence" value="ECO:0007669"/>
    <property type="project" value="UniProtKB-EC"/>
</dbReference>
<protein>
    <recommendedName>
        <fullName evidence="1">Probable tRNA(His) guanylyltransferase</fullName>
    </recommendedName>
</protein>
<evidence type="ECO:0000313" key="4">
    <source>
        <dbReference type="EMBL" id="KAG8041750.1"/>
    </source>
</evidence>